<reference evidence="1" key="1">
    <citation type="submission" date="2021-02" db="EMBL/GenBank/DDBJ databases">
        <authorList>
            <person name="Nowell W R."/>
        </authorList>
    </citation>
    <scope>NUCLEOTIDE SEQUENCE</scope>
</reference>
<evidence type="ECO:0000313" key="1">
    <source>
        <dbReference type="EMBL" id="CAF0968483.1"/>
    </source>
</evidence>
<gene>
    <name evidence="2" type="ORF">EDS130_LOCUS29437</name>
    <name evidence="1" type="ORF">XAT740_LOCUS11538</name>
</gene>
<dbReference type="EMBL" id="CAJNOR010000634">
    <property type="protein sequence ID" value="CAF0968483.1"/>
    <property type="molecule type" value="Genomic_DNA"/>
</dbReference>
<dbReference type="EMBL" id="CAJNOJ010000199">
    <property type="protein sequence ID" value="CAF1278912.1"/>
    <property type="molecule type" value="Genomic_DNA"/>
</dbReference>
<accession>A0A814EJG3</accession>
<evidence type="ECO:0000313" key="2">
    <source>
        <dbReference type="EMBL" id="CAF1278912.1"/>
    </source>
</evidence>
<name>A0A814EJG3_ADIRI</name>
<protein>
    <submittedName>
        <fullName evidence="1">Uncharacterized protein</fullName>
    </submittedName>
</protein>
<dbReference type="Proteomes" id="UP000663852">
    <property type="component" value="Unassembled WGS sequence"/>
</dbReference>
<proteinExistence type="predicted"/>
<dbReference type="PANTHER" id="PTHR36649">
    <property type="entry name" value="UBIQUITIN-LIKE DOMAIN-CONTAINING PROTEIN"/>
    <property type="match status" value="1"/>
</dbReference>
<dbReference type="AlphaFoldDB" id="A0A814EJG3"/>
<comment type="caution">
    <text evidence="1">The sequence shown here is derived from an EMBL/GenBank/DDBJ whole genome shotgun (WGS) entry which is preliminary data.</text>
</comment>
<dbReference type="SUPFAM" id="SSF56399">
    <property type="entry name" value="ADP-ribosylation"/>
    <property type="match status" value="1"/>
</dbReference>
<dbReference type="Gene3D" id="3.90.175.10">
    <property type="entry name" value="Diphtheria Toxin, domain 1"/>
    <property type="match status" value="1"/>
</dbReference>
<keyword evidence="3" id="KW-1185">Reference proteome</keyword>
<organism evidence="1 3">
    <name type="scientific">Adineta ricciae</name>
    <name type="common">Rotifer</name>
    <dbReference type="NCBI Taxonomy" id="249248"/>
    <lineage>
        <taxon>Eukaryota</taxon>
        <taxon>Metazoa</taxon>
        <taxon>Spiralia</taxon>
        <taxon>Gnathifera</taxon>
        <taxon>Rotifera</taxon>
        <taxon>Eurotatoria</taxon>
        <taxon>Bdelloidea</taxon>
        <taxon>Adinetida</taxon>
        <taxon>Adinetidae</taxon>
        <taxon>Adineta</taxon>
    </lineage>
</organism>
<dbReference type="OrthoDB" id="428577at2759"/>
<evidence type="ECO:0000313" key="3">
    <source>
        <dbReference type="Proteomes" id="UP000663828"/>
    </source>
</evidence>
<dbReference type="PANTHER" id="PTHR36649:SF28">
    <property type="entry name" value="UBIQUITIN-LIKE DOMAIN-CONTAINING PROTEIN"/>
    <property type="match status" value="1"/>
</dbReference>
<sequence length="159" mass="17706">MATSDAHSLQRTIRAAIRSLYPSPTREGSIVVPTITGGNSKSLALYPINVRQIYHSSLVLAVSAIDQNIPGEYPDGPLGIDITCLNPEFDHVFKSMRDIGVWYFVENKRPVSYHGTEEHNALDIVEEDYKLSKHKRFLHGKGIYSSPAPKFRIASIPSI</sequence>
<dbReference type="Proteomes" id="UP000663828">
    <property type="component" value="Unassembled WGS sequence"/>
</dbReference>